<dbReference type="Pfam" id="PF08520">
    <property type="entry name" value="Mitofissin"/>
    <property type="match status" value="1"/>
</dbReference>
<dbReference type="InterPro" id="IPR013726">
    <property type="entry name" value="Mitofissin"/>
</dbReference>
<proteinExistence type="predicted"/>
<dbReference type="GO" id="GO:0005737">
    <property type="term" value="C:cytoplasm"/>
    <property type="evidence" value="ECO:0007669"/>
    <property type="project" value="TreeGrafter"/>
</dbReference>
<accession>A0A8A1MLR3</accession>
<sequence>GWRGPNIAAAVWYACKRELLQPQIPHSLFRHISLSIRQAQQEFRRRCFPTYQLSHQREEDQLPALLQHHTIPQPQPPPQLPTPPGPCRWVKWGRWMNTISLSPSLNSQKISDNPQVNKWVDSYLGIGEWVMDQSVAVFGSSGYFERRR</sequence>
<protein>
    <submittedName>
        <fullName evidence="1">Uncharacterized protein</fullName>
    </submittedName>
</protein>
<dbReference type="OrthoDB" id="16824at2759"/>
<organism evidence="1 2">
    <name type="scientific">Ajellomyces capsulatus</name>
    <name type="common">Darling's disease fungus</name>
    <name type="synonym">Histoplasma capsulatum</name>
    <dbReference type="NCBI Taxonomy" id="5037"/>
    <lineage>
        <taxon>Eukaryota</taxon>
        <taxon>Fungi</taxon>
        <taxon>Dikarya</taxon>
        <taxon>Ascomycota</taxon>
        <taxon>Pezizomycotina</taxon>
        <taxon>Eurotiomycetes</taxon>
        <taxon>Eurotiomycetidae</taxon>
        <taxon>Onygenales</taxon>
        <taxon>Ajellomycetaceae</taxon>
        <taxon>Histoplasma</taxon>
    </lineage>
</organism>
<dbReference type="AlphaFoldDB" id="A0A8A1MLR3"/>
<dbReference type="Proteomes" id="UP000663671">
    <property type="component" value="Chromosome 6"/>
</dbReference>
<evidence type="ECO:0000313" key="1">
    <source>
        <dbReference type="EMBL" id="QSS66765.1"/>
    </source>
</evidence>
<dbReference type="PANTHER" id="PTHR28075">
    <property type="entry name" value="CHROMOSOME 16, WHOLE GENOME SHOTGUN SEQUENCE"/>
    <property type="match status" value="1"/>
</dbReference>
<dbReference type="VEuPathDB" id="FungiDB:I7I51_02976"/>
<gene>
    <name evidence="1" type="ORF">I7I51_02976</name>
</gene>
<dbReference type="EMBL" id="CP069116">
    <property type="protein sequence ID" value="QSS66765.1"/>
    <property type="molecule type" value="Genomic_DNA"/>
</dbReference>
<name>A0A8A1MLR3_AJECA</name>
<evidence type="ECO:0000313" key="2">
    <source>
        <dbReference type="Proteomes" id="UP000663671"/>
    </source>
</evidence>
<reference evidence="1" key="1">
    <citation type="submission" date="2021-01" db="EMBL/GenBank/DDBJ databases">
        <title>Chromosome-level genome assembly of a human fungal pathogen reveals clustering of transcriptionally co-regulated genes.</title>
        <authorList>
            <person name="Voorhies M."/>
            <person name="Cohen S."/>
            <person name="Shea T.P."/>
            <person name="Petrus S."/>
            <person name="Munoz J.F."/>
            <person name="Poplawski S."/>
            <person name="Goldman W.E."/>
            <person name="Michael T."/>
            <person name="Cuomo C.A."/>
            <person name="Sil A."/>
            <person name="Beyhan S."/>
        </authorList>
    </citation>
    <scope>NUCLEOTIDE SEQUENCE</scope>
    <source>
        <strain evidence="1">WU24</strain>
    </source>
</reference>
<dbReference type="PANTHER" id="PTHR28075:SF1">
    <property type="entry name" value="DUF1748-DOMAIN-CONTAINING PROTEIN"/>
    <property type="match status" value="1"/>
</dbReference>
<feature type="non-terminal residue" evidence="1">
    <location>
        <position position="1"/>
    </location>
</feature>